<comment type="catalytic activity">
    <reaction evidence="1">
        <text>ATP + protein L-histidine = ADP + protein N-phospho-L-histidine.</text>
        <dbReference type="EC" id="2.7.13.3"/>
    </reaction>
</comment>
<evidence type="ECO:0000256" key="3">
    <source>
        <dbReference type="ARBA" id="ARBA00012438"/>
    </source>
</evidence>
<feature type="domain" description="Histidine kinase" evidence="10">
    <location>
        <begin position="171"/>
        <end position="387"/>
    </location>
</feature>
<dbReference type="SUPFAM" id="SSF47384">
    <property type="entry name" value="Homodimeric domain of signal transducing histidine kinase"/>
    <property type="match status" value="1"/>
</dbReference>
<reference evidence="12" key="3">
    <citation type="journal article" date="2019" name="Microbiol. Resour. Announc.">
        <title>Draft Genome Sequences of Type Strains of Gordonibacter faecihominis, Paraeggerthella hongkongensis, Parvibacter caecicola,Slackia equolifaciens, Slackia faecicanis, and Slackia isoflavoniconvertens.</title>
        <authorList>
            <person name="Danylec N."/>
            <person name="Stoll D.A."/>
            <person name="Dotsch A."/>
            <person name="Huch M."/>
        </authorList>
    </citation>
    <scope>NUCLEOTIDE SEQUENCE</scope>
    <source>
        <strain evidence="12">DSM 16107</strain>
    </source>
</reference>
<dbReference type="PRINTS" id="PR00344">
    <property type="entry name" value="BCTRLSENSOR"/>
</dbReference>
<dbReference type="PANTHER" id="PTHR42878">
    <property type="entry name" value="TWO-COMPONENT HISTIDINE KINASE"/>
    <property type="match status" value="1"/>
</dbReference>
<keyword evidence="4" id="KW-0597">Phosphoprotein</keyword>
<dbReference type="SMART" id="SM00388">
    <property type="entry name" value="HisKA"/>
    <property type="match status" value="1"/>
</dbReference>
<evidence type="ECO:0000256" key="4">
    <source>
        <dbReference type="ARBA" id="ARBA00022553"/>
    </source>
</evidence>
<dbReference type="Pfam" id="PF00512">
    <property type="entry name" value="HisKA"/>
    <property type="match status" value="1"/>
</dbReference>
<dbReference type="GO" id="GO:0030295">
    <property type="term" value="F:protein kinase activator activity"/>
    <property type="evidence" value="ECO:0007669"/>
    <property type="project" value="TreeGrafter"/>
</dbReference>
<keyword evidence="6" id="KW-0418">Kinase</keyword>
<dbReference type="InterPro" id="IPR036890">
    <property type="entry name" value="HATPase_C_sf"/>
</dbReference>
<evidence type="ECO:0000256" key="1">
    <source>
        <dbReference type="ARBA" id="ARBA00000085"/>
    </source>
</evidence>
<feature type="transmembrane region" description="Helical" evidence="9">
    <location>
        <begin position="89"/>
        <end position="106"/>
    </location>
</feature>
<evidence type="ECO:0000259" key="10">
    <source>
        <dbReference type="PROSITE" id="PS50109"/>
    </source>
</evidence>
<dbReference type="OrthoDB" id="9757990at2"/>
<dbReference type="FunFam" id="3.30.565.10:FF:000006">
    <property type="entry name" value="Sensor histidine kinase WalK"/>
    <property type="match status" value="1"/>
</dbReference>
<dbReference type="InterPro" id="IPR004358">
    <property type="entry name" value="Sig_transdc_His_kin-like_C"/>
</dbReference>
<evidence type="ECO:0000256" key="6">
    <source>
        <dbReference type="ARBA" id="ARBA00022777"/>
    </source>
</evidence>
<reference evidence="11 13" key="1">
    <citation type="journal article" date="2018" name="Elife">
        <title>Discovery and characterization of a prevalent human gut bacterial enzyme sufficient for the inactivation of a family of plant toxins.</title>
        <authorList>
            <person name="Koppel N."/>
            <person name="Bisanz J.E."/>
            <person name="Pandelia M.E."/>
            <person name="Turnbaugh P.J."/>
            <person name="Balskus E.P."/>
        </authorList>
    </citation>
    <scope>NUCLEOTIDE SEQUENCE [LARGE SCALE GENOMIC DNA]</scope>
    <source>
        <strain evidence="11 13">DSM 16107</strain>
    </source>
</reference>
<dbReference type="EMBL" id="QICC01000041">
    <property type="protein sequence ID" value="RNM41306.1"/>
    <property type="molecule type" value="Genomic_DNA"/>
</dbReference>
<evidence type="ECO:0000313" key="14">
    <source>
        <dbReference type="Proteomes" id="UP000270112"/>
    </source>
</evidence>
<dbReference type="InterPro" id="IPR050351">
    <property type="entry name" value="BphY/WalK/GraS-like"/>
</dbReference>
<dbReference type="Pfam" id="PF02518">
    <property type="entry name" value="HATPase_c"/>
    <property type="match status" value="1"/>
</dbReference>
<keyword evidence="7" id="KW-0902">Two-component regulatory system</keyword>
<protein>
    <recommendedName>
        <fullName evidence="8">Sensor-like histidine kinase SenX3</fullName>
        <ecNumber evidence="3">2.7.13.3</ecNumber>
    </recommendedName>
</protein>
<dbReference type="PROSITE" id="PS50109">
    <property type="entry name" value="HIS_KIN"/>
    <property type="match status" value="1"/>
</dbReference>
<keyword evidence="9" id="KW-0812">Transmembrane</keyword>
<dbReference type="EC" id="2.7.13.3" evidence="3"/>
<keyword evidence="9" id="KW-0472">Membrane</keyword>
<evidence type="ECO:0000313" key="12">
    <source>
        <dbReference type="EMBL" id="RNM41306.1"/>
    </source>
</evidence>
<dbReference type="InterPro" id="IPR036097">
    <property type="entry name" value="HisK_dim/P_sf"/>
</dbReference>
<reference evidence="14" key="2">
    <citation type="submission" date="2018-05" db="EMBL/GenBank/DDBJ databases">
        <title>Genome Sequencing of selected type strains of the family Eggerthellaceae.</title>
        <authorList>
            <person name="Danylec N."/>
            <person name="Stoll D.A."/>
            <person name="Doetsch A."/>
            <person name="Huch M."/>
        </authorList>
    </citation>
    <scope>NUCLEOTIDE SEQUENCE [LARGE SCALE GENOMIC DNA]</scope>
    <source>
        <strain evidence="14">DSM 16107</strain>
    </source>
</reference>
<keyword evidence="13" id="KW-1185">Reference proteome</keyword>
<dbReference type="GO" id="GO:0007234">
    <property type="term" value="P:osmosensory signaling via phosphorelay pathway"/>
    <property type="evidence" value="ECO:0007669"/>
    <property type="project" value="TreeGrafter"/>
</dbReference>
<dbReference type="InterPro" id="IPR005467">
    <property type="entry name" value="His_kinase_dom"/>
</dbReference>
<accession>A0A3N0IX76</accession>
<name>A0A3N0IX76_9ACTN</name>
<proteinExistence type="predicted"/>
<comment type="subcellular location">
    <subcellularLocation>
        <location evidence="2">Cell membrane</location>
    </subcellularLocation>
</comment>
<keyword evidence="9" id="KW-1133">Transmembrane helix</keyword>
<dbReference type="Gene3D" id="1.10.287.130">
    <property type="match status" value="1"/>
</dbReference>
<organism evidence="12 14">
    <name type="scientific">Eggerthella sinensis</name>
    <dbReference type="NCBI Taxonomy" id="242230"/>
    <lineage>
        <taxon>Bacteria</taxon>
        <taxon>Bacillati</taxon>
        <taxon>Actinomycetota</taxon>
        <taxon>Coriobacteriia</taxon>
        <taxon>Eggerthellales</taxon>
        <taxon>Eggerthellaceae</taxon>
        <taxon>Eggerthella</taxon>
    </lineage>
</organism>
<comment type="caution">
    <text evidence="12">The sequence shown here is derived from an EMBL/GenBank/DDBJ whole genome shotgun (WGS) entry which is preliminary data.</text>
</comment>
<dbReference type="GO" id="GO:0005886">
    <property type="term" value="C:plasma membrane"/>
    <property type="evidence" value="ECO:0007669"/>
    <property type="project" value="UniProtKB-SubCell"/>
</dbReference>
<dbReference type="InterPro" id="IPR003594">
    <property type="entry name" value="HATPase_dom"/>
</dbReference>
<dbReference type="GO" id="GO:0000155">
    <property type="term" value="F:phosphorelay sensor kinase activity"/>
    <property type="evidence" value="ECO:0007669"/>
    <property type="project" value="InterPro"/>
</dbReference>
<keyword evidence="5" id="KW-0808">Transferase</keyword>
<sequence>MALILAAFTAVFLVACVYLYQYAFPAIGNAIADATANEFTITQDELDAMYSSATVSSLDSWQVYAVGDGTYAARDLGVYYAAKELKTPLVVGVYLVVCIGILFSTINRSIRYFDELSAAVAGQFSDRGKPVELPDDLRIVRSELEEIRLRSLADEVAAKMAEQRKNELVAYLAHDTRTPLTSVLGYLSLLRDTPSLPEAQRVEFAGIAYEKAERLGGLIDEFFEITRYNLQSVSIERETVDIAFFCRQMADEFFPEAEARGVKLSVEATKGETFFVDPDKFARALSNVVRNAIAFAERGSTIPITATVEGGRAVIEVENRGREISPAHLQSIFEKFYREDAARSTNRGGAGLGLAIAKEIVAAHGGDIAARSDRGVTVFTLAVPAAREG</sequence>
<dbReference type="GO" id="GO:0000156">
    <property type="term" value="F:phosphorelay response regulator activity"/>
    <property type="evidence" value="ECO:0007669"/>
    <property type="project" value="TreeGrafter"/>
</dbReference>
<evidence type="ECO:0000313" key="11">
    <source>
        <dbReference type="EMBL" id="RDB69466.1"/>
    </source>
</evidence>
<dbReference type="EMBL" id="PPTT01000009">
    <property type="protein sequence ID" value="RDB69466.1"/>
    <property type="molecule type" value="Genomic_DNA"/>
</dbReference>
<evidence type="ECO:0000256" key="8">
    <source>
        <dbReference type="ARBA" id="ARBA00039401"/>
    </source>
</evidence>
<evidence type="ECO:0000256" key="7">
    <source>
        <dbReference type="ARBA" id="ARBA00023012"/>
    </source>
</evidence>
<dbReference type="PANTHER" id="PTHR42878:SF12">
    <property type="entry name" value="SENSOR HISTIDINE KINASE YCBM"/>
    <property type="match status" value="1"/>
</dbReference>
<dbReference type="CDD" id="cd00082">
    <property type="entry name" value="HisKA"/>
    <property type="match status" value="1"/>
</dbReference>
<evidence type="ECO:0000256" key="2">
    <source>
        <dbReference type="ARBA" id="ARBA00004236"/>
    </source>
</evidence>
<evidence type="ECO:0000256" key="5">
    <source>
        <dbReference type="ARBA" id="ARBA00022679"/>
    </source>
</evidence>
<dbReference type="Proteomes" id="UP000270112">
    <property type="component" value="Unassembled WGS sequence"/>
</dbReference>
<dbReference type="CDD" id="cd00075">
    <property type="entry name" value="HATPase"/>
    <property type="match status" value="1"/>
</dbReference>
<dbReference type="RefSeq" id="WP_114545956.1">
    <property type="nucleotide sequence ID" value="NZ_PPTT01000009.1"/>
</dbReference>
<gene>
    <name evidence="11" type="ORF">C1876_06765</name>
    <name evidence="12" type="ORF">DMP09_10245</name>
</gene>
<evidence type="ECO:0000313" key="13">
    <source>
        <dbReference type="Proteomes" id="UP000253817"/>
    </source>
</evidence>
<dbReference type="AlphaFoldDB" id="A0A3N0IX76"/>
<dbReference type="Proteomes" id="UP000253817">
    <property type="component" value="Unassembled WGS sequence"/>
</dbReference>
<evidence type="ECO:0000256" key="9">
    <source>
        <dbReference type="SAM" id="Phobius"/>
    </source>
</evidence>
<dbReference type="SUPFAM" id="SSF55874">
    <property type="entry name" value="ATPase domain of HSP90 chaperone/DNA topoisomerase II/histidine kinase"/>
    <property type="match status" value="1"/>
</dbReference>
<dbReference type="InterPro" id="IPR003661">
    <property type="entry name" value="HisK_dim/P_dom"/>
</dbReference>
<dbReference type="Gene3D" id="3.30.565.10">
    <property type="entry name" value="Histidine kinase-like ATPase, C-terminal domain"/>
    <property type="match status" value="1"/>
</dbReference>
<dbReference type="SMART" id="SM00387">
    <property type="entry name" value="HATPase_c"/>
    <property type="match status" value="1"/>
</dbReference>